<dbReference type="SMART" id="SM00304">
    <property type="entry name" value="HAMP"/>
    <property type="match status" value="1"/>
</dbReference>
<dbReference type="Proteomes" id="UP001243717">
    <property type="component" value="Unassembled WGS sequence"/>
</dbReference>
<evidence type="ECO:0000256" key="1">
    <source>
        <dbReference type="ARBA" id="ARBA00000085"/>
    </source>
</evidence>
<dbReference type="PRINTS" id="PR00344">
    <property type="entry name" value="BCTRLSENSOR"/>
</dbReference>
<dbReference type="Pfam" id="PF02518">
    <property type="entry name" value="HATPase_c"/>
    <property type="match status" value="1"/>
</dbReference>
<name>A0ABU1AFI2_9BACT</name>
<keyword evidence="12" id="KW-0067">ATP-binding</keyword>
<evidence type="ECO:0000256" key="7">
    <source>
        <dbReference type="ARBA" id="ARBA00023012"/>
    </source>
</evidence>
<dbReference type="InterPro" id="IPR003661">
    <property type="entry name" value="HisK_dim/P_dom"/>
</dbReference>
<evidence type="ECO:0000256" key="4">
    <source>
        <dbReference type="ARBA" id="ARBA00022553"/>
    </source>
</evidence>
<dbReference type="CDD" id="cd06225">
    <property type="entry name" value="HAMP"/>
    <property type="match status" value="1"/>
</dbReference>
<evidence type="ECO:0000259" key="10">
    <source>
        <dbReference type="PROSITE" id="PS50110"/>
    </source>
</evidence>
<dbReference type="Gene3D" id="3.40.50.2300">
    <property type="match status" value="1"/>
</dbReference>
<evidence type="ECO:0000313" key="13">
    <source>
        <dbReference type="Proteomes" id="UP001243717"/>
    </source>
</evidence>
<protein>
    <recommendedName>
        <fullName evidence="3">histidine kinase</fullName>
        <ecNumber evidence="3">2.7.13.3</ecNumber>
    </recommendedName>
</protein>
<keyword evidence="4 8" id="KW-0597">Phosphoprotein</keyword>
<keyword evidence="12" id="KW-0547">Nucleotide-binding</keyword>
<dbReference type="Pfam" id="PF00512">
    <property type="entry name" value="HisKA"/>
    <property type="match status" value="1"/>
</dbReference>
<dbReference type="PROSITE" id="PS50110">
    <property type="entry name" value="RESPONSE_REGULATORY"/>
    <property type="match status" value="1"/>
</dbReference>
<comment type="catalytic activity">
    <reaction evidence="1">
        <text>ATP + protein L-histidine = ADP + protein N-phospho-L-histidine.</text>
        <dbReference type="EC" id="2.7.13.3"/>
    </reaction>
</comment>
<evidence type="ECO:0000256" key="3">
    <source>
        <dbReference type="ARBA" id="ARBA00012438"/>
    </source>
</evidence>
<dbReference type="SMART" id="SM00448">
    <property type="entry name" value="REC"/>
    <property type="match status" value="1"/>
</dbReference>
<dbReference type="CDD" id="cd00082">
    <property type="entry name" value="HisKA"/>
    <property type="match status" value="1"/>
</dbReference>
<keyword evidence="7" id="KW-0902">Two-component regulatory system</keyword>
<evidence type="ECO:0000313" key="12">
    <source>
        <dbReference type="EMBL" id="MDQ8193454.1"/>
    </source>
</evidence>
<keyword evidence="6" id="KW-0418">Kinase</keyword>
<dbReference type="Pfam" id="PF00672">
    <property type="entry name" value="HAMP"/>
    <property type="match status" value="1"/>
</dbReference>
<gene>
    <name evidence="12" type="ORF">QEH59_03395</name>
</gene>
<reference evidence="12 13" key="1">
    <citation type="submission" date="2023-04" db="EMBL/GenBank/DDBJ databases">
        <title>A novel bacteria isolated from coastal sediment.</title>
        <authorList>
            <person name="Liu X.-J."/>
            <person name="Du Z.-J."/>
        </authorList>
    </citation>
    <scope>NUCLEOTIDE SEQUENCE [LARGE SCALE GENOMIC DNA]</scope>
    <source>
        <strain evidence="12 13">SDUM461004</strain>
    </source>
</reference>
<dbReference type="RefSeq" id="WP_308983949.1">
    <property type="nucleotide sequence ID" value="NZ_JARXIC010000004.1"/>
</dbReference>
<dbReference type="Gene3D" id="3.30.565.10">
    <property type="entry name" value="Histidine kinase-like ATPase, C-terminal domain"/>
    <property type="match status" value="1"/>
</dbReference>
<dbReference type="InterPro" id="IPR005467">
    <property type="entry name" value="His_kinase_dom"/>
</dbReference>
<evidence type="ECO:0000259" key="11">
    <source>
        <dbReference type="PROSITE" id="PS50885"/>
    </source>
</evidence>
<dbReference type="EC" id="2.7.13.3" evidence="3"/>
<dbReference type="EMBL" id="JARXIC010000004">
    <property type="protein sequence ID" value="MDQ8193454.1"/>
    <property type="molecule type" value="Genomic_DNA"/>
</dbReference>
<feature type="modified residue" description="4-aspartylphosphate" evidence="8">
    <location>
        <position position="706"/>
    </location>
</feature>
<feature type="domain" description="Response regulatory" evidence="10">
    <location>
        <begin position="657"/>
        <end position="774"/>
    </location>
</feature>
<keyword evidence="13" id="KW-1185">Reference proteome</keyword>
<dbReference type="InterPro" id="IPR004358">
    <property type="entry name" value="Sig_transdc_His_kin-like_C"/>
</dbReference>
<dbReference type="InterPro" id="IPR036890">
    <property type="entry name" value="HATPase_C_sf"/>
</dbReference>
<sequence length="783" mass="87270">MRISTKIAIALAGAILLFAVFLGLSRYVMDEVQHQERRLNLLHVVSREISNVVIGHRIYQERLTGASYVRDSLAATTRALTQVLAEGDQVESIFVNGMLERVNEFSEVFSGLVASKDFLSELDQQVREDVVRFGAMNQQVQERLMEQHEGLGTGKGFEQAHLLMDDLLLMNGQLWGWLNRAVSVIDRDLLLQNDLSRFQANFRIAQVAYSEAISKFLGLLDEVELPEEEAYRELLYDISQGLSAVSIEFIVAAKAETEAVELLENHGARLRDMVNRLIERGQQQSQRQSEHLVFIYWGSAVILLTSSVSLSIWFSVSISRPINQLRKSFNAVAGGNFNLQVAATGKSELDDLARAFNDMTGKLRRSYAEVEEKVRKRTRELQLATVRSRKLADAAQEANMAKSAFLATMSHEIRTPLNSIIGFSEMLQDTDLDAEQRGDLDSIRSSGNILLELINDILDLSKIEAGKVQLELEPVCLEEVVQEVAGIFKLSAERNQVALSVDIDHSVPDEIYSDRTRLQQVLNNLISNAVKFTASGEIHIRAWSTPGSDVGGQGRHYVSVRDTGIGIPEDKIDDVFLAFTQADSSTTRKYGGTGLGLAISRRLVEMLGGEITVESEFGVGSCFTLFIADAVPSETDCLNVRRVSLDRAALEFKIAPRILVAEDDPTNYKLTTKILERLDLTAKWARNGREAVDLMKSDGFELIFMDLQMPELDGIAATYEIREELPVAVQPYIIALTANALGETREACRDAGMDDFVTKPVMLEDLKGALMRYIEHLERVKTG</sequence>
<dbReference type="SUPFAM" id="SSF47384">
    <property type="entry name" value="Homodimeric domain of signal transducing histidine kinase"/>
    <property type="match status" value="1"/>
</dbReference>
<feature type="domain" description="Histidine kinase" evidence="9">
    <location>
        <begin position="408"/>
        <end position="631"/>
    </location>
</feature>
<dbReference type="PROSITE" id="PS50109">
    <property type="entry name" value="HIS_KIN"/>
    <property type="match status" value="1"/>
</dbReference>
<dbReference type="InterPro" id="IPR003660">
    <property type="entry name" value="HAMP_dom"/>
</dbReference>
<evidence type="ECO:0000259" key="9">
    <source>
        <dbReference type="PROSITE" id="PS50109"/>
    </source>
</evidence>
<dbReference type="Pfam" id="PF00072">
    <property type="entry name" value="Response_reg"/>
    <property type="match status" value="1"/>
</dbReference>
<dbReference type="GO" id="GO:0005524">
    <property type="term" value="F:ATP binding"/>
    <property type="evidence" value="ECO:0007669"/>
    <property type="project" value="UniProtKB-KW"/>
</dbReference>
<dbReference type="InterPro" id="IPR036097">
    <property type="entry name" value="HisK_dim/P_sf"/>
</dbReference>
<dbReference type="PANTHER" id="PTHR45339:SF1">
    <property type="entry name" value="HYBRID SIGNAL TRANSDUCTION HISTIDINE KINASE J"/>
    <property type="match status" value="1"/>
</dbReference>
<organism evidence="12 13">
    <name type="scientific">Thalassobacterium sedimentorum</name>
    <dbReference type="NCBI Taxonomy" id="3041258"/>
    <lineage>
        <taxon>Bacteria</taxon>
        <taxon>Pseudomonadati</taxon>
        <taxon>Verrucomicrobiota</taxon>
        <taxon>Opitutia</taxon>
        <taxon>Puniceicoccales</taxon>
        <taxon>Coraliomargaritaceae</taxon>
        <taxon>Thalassobacterium</taxon>
    </lineage>
</organism>
<dbReference type="CDD" id="cd17546">
    <property type="entry name" value="REC_hyHK_CKI1_RcsC-like"/>
    <property type="match status" value="1"/>
</dbReference>
<evidence type="ECO:0000256" key="2">
    <source>
        <dbReference type="ARBA" id="ARBA00004370"/>
    </source>
</evidence>
<dbReference type="Gene3D" id="1.10.287.130">
    <property type="match status" value="1"/>
</dbReference>
<proteinExistence type="predicted"/>
<dbReference type="PROSITE" id="PS50885">
    <property type="entry name" value="HAMP"/>
    <property type="match status" value="1"/>
</dbReference>
<comment type="caution">
    <text evidence="12">The sequence shown here is derived from an EMBL/GenBank/DDBJ whole genome shotgun (WGS) entry which is preliminary data.</text>
</comment>
<dbReference type="InterPro" id="IPR001789">
    <property type="entry name" value="Sig_transdc_resp-reg_receiver"/>
</dbReference>
<dbReference type="SUPFAM" id="SSF55874">
    <property type="entry name" value="ATPase domain of HSP90 chaperone/DNA topoisomerase II/histidine kinase"/>
    <property type="match status" value="1"/>
</dbReference>
<evidence type="ECO:0000256" key="6">
    <source>
        <dbReference type="ARBA" id="ARBA00022777"/>
    </source>
</evidence>
<dbReference type="Gene3D" id="6.10.340.10">
    <property type="match status" value="1"/>
</dbReference>
<dbReference type="SMART" id="SM00388">
    <property type="entry name" value="HisKA"/>
    <property type="match status" value="1"/>
</dbReference>
<dbReference type="CDD" id="cd16922">
    <property type="entry name" value="HATPase_EvgS-ArcB-TorS-like"/>
    <property type="match status" value="1"/>
</dbReference>
<feature type="domain" description="HAMP" evidence="11">
    <location>
        <begin position="316"/>
        <end position="368"/>
    </location>
</feature>
<keyword evidence="5" id="KW-0808">Transferase</keyword>
<evidence type="ECO:0000256" key="5">
    <source>
        <dbReference type="ARBA" id="ARBA00022679"/>
    </source>
</evidence>
<dbReference type="SUPFAM" id="SSF52172">
    <property type="entry name" value="CheY-like"/>
    <property type="match status" value="1"/>
</dbReference>
<dbReference type="SMART" id="SM00387">
    <property type="entry name" value="HATPase_c"/>
    <property type="match status" value="1"/>
</dbReference>
<evidence type="ECO:0000256" key="8">
    <source>
        <dbReference type="PROSITE-ProRule" id="PRU00169"/>
    </source>
</evidence>
<dbReference type="SUPFAM" id="SSF158472">
    <property type="entry name" value="HAMP domain-like"/>
    <property type="match status" value="1"/>
</dbReference>
<accession>A0ABU1AFI2</accession>
<dbReference type="InterPro" id="IPR011006">
    <property type="entry name" value="CheY-like_superfamily"/>
</dbReference>
<dbReference type="PANTHER" id="PTHR45339">
    <property type="entry name" value="HYBRID SIGNAL TRANSDUCTION HISTIDINE KINASE J"/>
    <property type="match status" value="1"/>
</dbReference>
<comment type="subcellular location">
    <subcellularLocation>
        <location evidence="2">Membrane</location>
    </subcellularLocation>
</comment>
<dbReference type="InterPro" id="IPR003594">
    <property type="entry name" value="HATPase_dom"/>
</dbReference>